<keyword evidence="1" id="KW-0560">Oxidoreductase</keyword>
<dbReference type="PANTHER" id="PTHR42949">
    <property type="entry name" value="ANAEROBIC GLYCEROL-3-PHOSPHATE DEHYDROGENASE SUBUNIT B"/>
    <property type="match status" value="1"/>
</dbReference>
<sequence>MITTEILVIGAGPAGLMAAIHAAEAGAKVLLVERADRLGGQLIKQTHKFFGSKAEFAGERGMDIAEKLISQSSDISGITIWKNAVVLGIYPDGVVTVSHEGEFCTVRPKKIIIATGASEKTMAFPNNDLPGIYGAGAVQTLMNVHGVIPAKRILMIGAGNIGVIVAYQLLQAGVEVAGIVEAAPQVGGYRVHAAKLQRHGVPIYTSHSIQSAHGDSCLEGVTICQLDEQWQPIAGSEQYIAVDGLCLAVGLSPLTELLWQANCEMKFAAELGGYVPMRDANMKTTHEDIYVAGDVSGVEEASAAMVEGKLAGLYVASVLGHKKDSFTDEFQIAKSQLSALRSGPASVKICTGLSKVVLEEVG</sequence>
<dbReference type="STRING" id="1123291.SAMN04490355_103059"/>
<evidence type="ECO:0000259" key="2">
    <source>
        <dbReference type="Pfam" id="PF07992"/>
    </source>
</evidence>
<protein>
    <submittedName>
        <fullName evidence="3">Sarcosine oxidase subunit alpha</fullName>
    </submittedName>
</protein>
<proteinExistence type="predicted"/>
<dbReference type="AlphaFoldDB" id="A0A1I4M825"/>
<dbReference type="Gene3D" id="3.50.50.60">
    <property type="entry name" value="FAD/NAD(P)-binding domain"/>
    <property type="match status" value="2"/>
</dbReference>
<dbReference type="GO" id="GO:0016491">
    <property type="term" value="F:oxidoreductase activity"/>
    <property type="evidence" value="ECO:0007669"/>
    <property type="project" value="UniProtKB-KW"/>
</dbReference>
<dbReference type="PRINTS" id="PR00368">
    <property type="entry name" value="FADPNR"/>
</dbReference>
<accession>A0A1I4M825</accession>
<dbReference type="Proteomes" id="UP000199520">
    <property type="component" value="Unassembled WGS sequence"/>
</dbReference>
<dbReference type="PRINTS" id="PR00469">
    <property type="entry name" value="PNDRDTASEII"/>
</dbReference>
<organism evidence="3 4">
    <name type="scientific">Pelosinus propionicus DSM 13327</name>
    <dbReference type="NCBI Taxonomy" id="1123291"/>
    <lineage>
        <taxon>Bacteria</taxon>
        <taxon>Bacillati</taxon>
        <taxon>Bacillota</taxon>
        <taxon>Negativicutes</taxon>
        <taxon>Selenomonadales</taxon>
        <taxon>Sporomusaceae</taxon>
        <taxon>Pelosinus</taxon>
    </lineage>
</organism>
<keyword evidence="4" id="KW-1185">Reference proteome</keyword>
<reference evidence="4" key="1">
    <citation type="submission" date="2016-10" db="EMBL/GenBank/DDBJ databases">
        <authorList>
            <person name="Varghese N."/>
            <person name="Submissions S."/>
        </authorList>
    </citation>
    <scope>NUCLEOTIDE SEQUENCE [LARGE SCALE GENOMIC DNA]</scope>
    <source>
        <strain evidence="4">DSM 13327</strain>
    </source>
</reference>
<evidence type="ECO:0000313" key="3">
    <source>
        <dbReference type="EMBL" id="SFL99389.1"/>
    </source>
</evidence>
<dbReference type="RefSeq" id="WP_090939412.1">
    <property type="nucleotide sequence ID" value="NZ_FOTS01000030.1"/>
</dbReference>
<dbReference type="InterPro" id="IPR051691">
    <property type="entry name" value="Metab_Enz_Cyan_OpOx_G3PDH"/>
</dbReference>
<gene>
    <name evidence="3" type="ORF">SAMN04490355_103059</name>
</gene>
<evidence type="ECO:0000256" key="1">
    <source>
        <dbReference type="ARBA" id="ARBA00023002"/>
    </source>
</evidence>
<dbReference type="EMBL" id="FOTS01000030">
    <property type="protein sequence ID" value="SFL99389.1"/>
    <property type="molecule type" value="Genomic_DNA"/>
</dbReference>
<dbReference type="InterPro" id="IPR023753">
    <property type="entry name" value="FAD/NAD-binding_dom"/>
</dbReference>
<feature type="domain" description="FAD/NAD(P)-binding" evidence="2">
    <location>
        <begin position="5"/>
        <end position="308"/>
    </location>
</feature>
<dbReference type="OrthoDB" id="9776839at2"/>
<name>A0A1I4M825_9FIRM</name>
<dbReference type="Pfam" id="PF07992">
    <property type="entry name" value="Pyr_redox_2"/>
    <property type="match status" value="1"/>
</dbReference>
<evidence type="ECO:0000313" key="4">
    <source>
        <dbReference type="Proteomes" id="UP000199520"/>
    </source>
</evidence>
<dbReference type="InterPro" id="IPR036188">
    <property type="entry name" value="FAD/NAD-bd_sf"/>
</dbReference>
<dbReference type="SUPFAM" id="SSF51905">
    <property type="entry name" value="FAD/NAD(P)-binding domain"/>
    <property type="match status" value="1"/>
</dbReference>
<dbReference type="PANTHER" id="PTHR42949:SF3">
    <property type="entry name" value="ANAEROBIC GLYCEROL-3-PHOSPHATE DEHYDROGENASE SUBUNIT B"/>
    <property type="match status" value="1"/>
</dbReference>